<keyword evidence="1" id="KW-0812">Transmembrane</keyword>
<accession>A0A6G1HZA7</accession>
<keyword evidence="3" id="KW-1185">Reference proteome</keyword>
<organism evidence="2 3">
    <name type="scientific">Trichodelitschia bisporula</name>
    <dbReference type="NCBI Taxonomy" id="703511"/>
    <lineage>
        <taxon>Eukaryota</taxon>
        <taxon>Fungi</taxon>
        <taxon>Dikarya</taxon>
        <taxon>Ascomycota</taxon>
        <taxon>Pezizomycotina</taxon>
        <taxon>Dothideomycetes</taxon>
        <taxon>Dothideomycetes incertae sedis</taxon>
        <taxon>Phaeotrichales</taxon>
        <taxon>Phaeotrichaceae</taxon>
        <taxon>Trichodelitschia</taxon>
    </lineage>
</organism>
<sequence length="51" mass="5400">MEGVLDDTDNYILAMSGSATLLSLPFFAFHSCFHSALVAIASTLSYASISL</sequence>
<dbReference type="Proteomes" id="UP000799640">
    <property type="component" value="Unassembled WGS sequence"/>
</dbReference>
<dbReference type="EMBL" id="ML996693">
    <property type="protein sequence ID" value="KAF2401075.1"/>
    <property type="molecule type" value="Genomic_DNA"/>
</dbReference>
<proteinExistence type="predicted"/>
<dbReference type="AlphaFoldDB" id="A0A6G1HZA7"/>
<evidence type="ECO:0000256" key="1">
    <source>
        <dbReference type="SAM" id="Phobius"/>
    </source>
</evidence>
<evidence type="ECO:0000313" key="3">
    <source>
        <dbReference type="Proteomes" id="UP000799640"/>
    </source>
</evidence>
<evidence type="ECO:0000313" key="2">
    <source>
        <dbReference type="EMBL" id="KAF2401075.1"/>
    </source>
</evidence>
<keyword evidence="1" id="KW-1133">Transmembrane helix</keyword>
<reference evidence="2" key="1">
    <citation type="journal article" date="2020" name="Stud. Mycol.">
        <title>101 Dothideomycetes genomes: a test case for predicting lifestyles and emergence of pathogens.</title>
        <authorList>
            <person name="Haridas S."/>
            <person name="Albert R."/>
            <person name="Binder M."/>
            <person name="Bloem J."/>
            <person name="Labutti K."/>
            <person name="Salamov A."/>
            <person name="Andreopoulos B."/>
            <person name="Baker S."/>
            <person name="Barry K."/>
            <person name="Bills G."/>
            <person name="Bluhm B."/>
            <person name="Cannon C."/>
            <person name="Castanera R."/>
            <person name="Culley D."/>
            <person name="Daum C."/>
            <person name="Ezra D."/>
            <person name="Gonzalez J."/>
            <person name="Henrissat B."/>
            <person name="Kuo A."/>
            <person name="Liang C."/>
            <person name="Lipzen A."/>
            <person name="Lutzoni F."/>
            <person name="Magnuson J."/>
            <person name="Mondo S."/>
            <person name="Nolan M."/>
            <person name="Ohm R."/>
            <person name="Pangilinan J."/>
            <person name="Park H.-J."/>
            <person name="Ramirez L."/>
            <person name="Alfaro M."/>
            <person name="Sun H."/>
            <person name="Tritt A."/>
            <person name="Yoshinaga Y."/>
            <person name="Zwiers L.-H."/>
            <person name="Turgeon B."/>
            <person name="Goodwin S."/>
            <person name="Spatafora J."/>
            <person name="Crous P."/>
            <person name="Grigoriev I."/>
        </authorList>
    </citation>
    <scope>NUCLEOTIDE SEQUENCE</scope>
    <source>
        <strain evidence="2">CBS 262.69</strain>
    </source>
</reference>
<gene>
    <name evidence="2" type="ORF">EJ06DRAFT_529243</name>
</gene>
<keyword evidence="1" id="KW-0472">Membrane</keyword>
<protein>
    <submittedName>
        <fullName evidence="2">Uncharacterized protein</fullName>
    </submittedName>
</protein>
<feature type="transmembrane region" description="Helical" evidence="1">
    <location>
        <begin position="26"/>
        <end position="49"/>
    </location>
</feature>
<name>A0A6G1HZA7_9PEZI</name>